<dbReference type="Proteomes" id="UP000652681">
    <property type="component" value="Unassembled WGS sequence"/>
</dbReference>
<comment type="caution">
    <text evidence="1">The sequence shown here is derived from an EMBL/GenBank/DDBJ whole genome shotgun (WGS) entry which is preliminary data.</text>
</comment>
<organism evidence="1 2">
    <name type="scientific">Taishania pollutisoli</name>
    <dbReference type="NCBI Taxonomy" id="2766479"/>
    <lineage>
        <taxon>Bacteria</taxon>
        <taxon>Pseudomonadati</taxon>
        <taxon>Bacteroidota</taxon>
        <taxon>Flavobacteriia</taxon>
        <taxon>Flavobacteriales</taxon>
        <taxon>Crocinitomicaceae</taxon>
        <taxon>Taishania</taxon>
    </lineage>
</organism>
<evidence type="ECO:0000313" key="1">
    <source>
        <dbReference type="EMBL" id="MBC9813848.1"/>
    </source>
</evidence>
<evidence type="ECO:0000313" key="2">
    <source>
        <dbReference type="Proteomes" id="UP000652681"/>
    </source>
</evidence>
<dbReference type="EMBL" id="JACVEL010000017">
    <property type="protein sequence ID" value="MBC9813848.1"/>
    <property type="molecule type" value="Genomic_DNA"/>
</dbReference>
<reference evidence="1" key="1">
    <citation type="submission" date="2020-09" db="EMBL/GenBank/DDBJ databases">
        <title>Taishania pollutisoli gen. nov., sp. nov., Isolated from Tetrabromobisphenol A-Contaminated Soil.</title>
        <authorList>
            <person name="Chen Q."/>
        </authorList>
    </citation>
    <scope>NUCLEOTIDE SEQUENCE</scope>
    <source>
        <strain evidence="1">CZZ-1</strain>
    </source>
</reference>
<gene>
    <name evidence="1" type="ORF">H9Y05_15335</name>
</gene>
<keyword evidence="2" id="KW-1185">Reference proteome</keyword>
<sequence>MKFRCLTNEELTVLEDDLKAFLIVNGIDGDEWAKINQNEPEKAMKLVEIFSDSVLQIAYSNIHYVEYRSPKTCIVFHCGDTDTEIISLQLNETAPADLSTPESIHHALVNHAGEIQFIRQSKPNNKTREEEIHQLLDQGCVPSSKEFWVSLEAVTHQN</sequence>
<dbReference type="Pfam" id="PF20105">
    <property type="entry name" value="DUF6495"/>
    <property type="match status" value="1"/>
</dbReference>
<accession>A0A8J6PS82</accession>
<dbReference type="AlphaFoldDB" id="A0A8J6PS82"/>
<dbReference type="InterPro" id="IPR045470">
    <property type="entry name" value="DUF6495"/>
</dbReference>
<name>A0A8J6PS82_9FLAO</name>
<protein>
    <submittedName>
        <fullName evidence="1">Uncharacterized protein</fullName>
    </submittedName>
</protein>
<dbReference type="RefSeq" id="WP_163492981.1">
    <property type="nucleotide sequence ID" value="NZ_JACVEL010000017.1"/>
</dbReference>
<proteinExistence type="predicted"/>